<evidence type="ECO:0000313" key="6">
    <source>
        <dbReference type="Proteomes" id="UP000242687"/>
    </source>
</evidence>
<dbReference type="InterPro" id="IPR009057">
    <property type="entry name" value="Homeodomain-like_sf"/>
</dbReference>
<dbReference type="GO" id="GO:0003700">
    <property type="term" value="F:DNA-binding transcription factor activity"/>
    <property type="evidence" value="ECO:0007669"/>
    <property type="project" value="InterPro"/>
</dbReference>
<dbReference type="InterPro" id="IPR011051">
    <property type="entry name" value="RmlC_Cupin_sf"/>
</dbReference>
<evidence type="ECO:0000256" key="1">
    <source>
        <dbReference type="ARBA" id="ARBA00023015"/>
    </source>
</evidence>
<dbReference type="Proteomes" id="UP000242687">
    <property type="component" value="Unassembled WGS sequence"/>
</dbReference>
<proteinExistence type="predicted"/>
<protein>
    <submittedName>
        <fullName evidence="5">AraC-like DNA-binding protein</fullName>
    </submittedName>
</protein>
<evidence type="ECO:0000256" key="3">
    <source>
        <dbReference type="ARBA" id="ARBA00023163"/>
    </source>
</evidence>
<feature type="domain" description="HTH araC/xylS-type" evidence="4">
    <location>
        <begin position="170"/>
        <end position="268"/>
    </location>
</feature>
<accession>A0A2H9VQH4</accession>
<organism evidence="5 6">
    <name type="scientific">Mucilaginibacter auburnensis</name>
    <dbReference type="NCBI Taxonomy" id="1457233"/>
    <lineage>
        <taxon>Bacteria</taxon>
        <taxon>Pseudomonadati</taxon>
        <taxon>Bacteroidota</taxon>
        <taxon>Sphingobacteriia</taxon>
        <taxon>Sphingobacteriales</taxon>
        <taxon>Sphingobacteriaceae</taxon>
        <taxon>Mucilaginibacter</taxon>
    </lineage>
</organism>
<dbReference type="InterPro" id="IPR020449">
    <property type="entry name" value="Tscrpt_reg_AraC-type_HTH"/>
</dbReference>
<keyword evidence="3" id="KW-0804">Transcription</keyword>
<gene>
    <name evidence="5" type="ORF">CLV57_0041</name>
</gene>
<dbReference type="SUPFAM" id="SSF51182">
    <property type="entry name" value="RmlC-like cupins"/>
    <property type="match status" value="1"/>
</dbReference>
<keyword evidence="2 5" id="KW-0238">DNA-binding</keyword>
<dbReference type="PANTHER" id="PTHR43280">
    <property type="entry name" value="ARAC-FAMILY TRANSCRIPTIONAL REGULATOR"/>
    <property type="match status" value="1"/>
</dbReference>
<dbReference type="GO" id="GO:0043565">
    <property type="term" value="F:sequence-specific DNA binding"/>
    <property type="evidence" value="ECO:0007669"/>
    <property type="project" value="InterPro"/>
</dbReference>
<evidence type="ECO:0000313" key="5">
    <source>
        <dbReference type="EMBL" id="PJJ83065.1"/>
    </source>
</evidence>
<sequence>MLTSNQEIPVKNKMDTGQLMKVSLMKEVIKPTRLHRHADYHELILLSNGSGYHEVDGQQLEVDAPVAYYLRPGQTHCWNFTALPKGFVILFKEEILIKQDVTLLFNLTTKIALQPGDTLFAIAELLYGEFKNGETDVLAYAAYVHLLISKLSRLACTEKPNFGRDTQVFQQFKRAVDVFFAEGKSLDYYAGELNITTAVLNQTCKKVVGKTPATIINERILLEAKLLLSATGKSVNEIAARLGFADSPHFIKFFKKSTNLTPGSYRELAK</sequence>
<dbReference type="InterPro" id="IPR018060">
    <property type="entry name" value="HTH_AraC"/>
</dbReference>
<dbReference type="EMBL" id="PGFJ01000001">
    <property type="protein sequence ID" value="PJJ83065.1"/>
    <property type="molecule type" value="Genomic_DNA"/>
</dbReference>
<dbReference type="PANTHER" id="PTHR43280:SF32">
    <property type="entry name" value="TRANSCRIPTIONAL REGULATORY PROTEIN"/>
    <property type="match status" value="1"/>
</dbReference>
<evidence type="ECO:0000259" key="4">
    <source>
        <dbReference type="PROSITE" id="PS01124"/>
    </source>
</evidence>
<name>A0A2H9VQH4_9SPHI</name>
<dbReference type="AlphaFoldDB" id="A0A2H9VQH4"/>
<dbReference type="SMART" id="SM00342">
    <property type="entry name" value="HTH_ARAC"/>
    <property type="match status" value="1"/>
</dbReference>
<evidence type="ECO:0000256" key="2">
    <source>
        <dbReference type="ARBA" id="ARBA00023125"/>
    </source>
</evidence>
<comment type="caution">
    <text evidence="5">The sequence shown here is derived from an EMBL/GenBank/DDBJ whole genome shotgun (WGS) entry which is preliminary data.</text>
</comment>
<dbReference type="PROSITE" id="PS01124">
    <property type="entry name" value="HTH_ARAC_FAMILY_2"/>
    <property type="match status" value="1"/>
</dbReference>
<reference evidence="5 6" key="1">
    <citation type="submission" date="2017-11" db="EMBL/GenBank/DDBJ databases">
        <title>Genomic Encyclopedia of Archaeal and Bacterial Type Strains, Phase II (KMG-II): From Individual Species to Whole Genera.</title>
        <authorList>
            <person name="Goeker M."/>
        </authorList>
    </citation>
    <scope>NUCLEOTIDE SEQUENCE [LARGE SCALE GENOMIC DNA]</scope>
    <source>
        <strain evidence="5 6">DSM 28175</strain>
    </source>
</reference>
<dbReference type="RefSeq" id="WP_100339364.1">
    <property type="nucleotide sequence ID" value="NZ_PGFJ01000001.1"/>
</dbReference>
<dbReference type="SUPFAM" id="SSF46689">
    <property type="entry name" value="Homeodomain-like"/>
    <property type="match status" value="1"/>
</dbReference>
<keyword evidence="6" id="KW-1185">Reference proteome</keyword>
<dbReference type="Gene3D" id="1.10.10.60">
    <property type="entry name" value="Homeodomain-like"/>
    <property type="match status" value="1"/>
</dbReference>
<dbReference type="PRINTS" id="PR00032">
    <property type="entry name" value="HTHARAC"/>
</dbReference>
<dbReference type="OrthoDB" id="2585681at2"/>
<keyword evidence="1" id="KW-0805">Transcription regulation</keyword>
<dbReference type="Pfam" id="PF12833">
    <property type="entry name" value="HTH_18"/>
    <property type="match status" value="1"/>
</dbReference>